<dbReference type="Pfam" id="PF05708">
    <property type="entry name" value="Peptidase_C92"/>
    <property type="match status" value="1"/>
</dbReference>
<name>A0A7S6RBM9_9CAUD</name>
<sequence>MIGNLVFFKKTNSLISKMIAKVTKSEFTHVAIIIGYDKMTGVATIIESDRFSKTKLARIQLGEEHVVYTTGYQPKEVTDKIIRYAHQQIGMGYDYLQLIGIFLSLVFKRKREAYFNSANKMICSELIDLAYYKAGIKRNNYDNIGDVTPQELFEVYDLQRV</sequence>
<evidence type="ECO:0000313" key="4">
    <source>
        <dbReference type="Proteomes" id="UP000594029"/>
    </source>
</evidence>
<protein>
    <recommendedName>
        <fullName evidence="2">Protein OPG091</fullName>
    </recommendedName>
</protein>
<dbReference type="Proteomes" id="UP000594029">
    <property type="component" value="Segment"/>
</dbReference>
<comment type="similarity">
    <text evidence="1">Belongs to the orthopoxvirus OPG091 family.</text>
</comment>
<gene>
    <name evidence="3" type="ORF">Kirov_49</name>
</gene>
<proteinExistence type="inferred from homology"/>
<accession>A0A7S6RBM9</accession>
<dbReference type="EMBL" id="MW084976">
    <property type="protein sequence ID" value="QOV08248.1"/>
    <property type="molecule type" value="Genomic_DNA"/>
</dbReference>
<dbReference type="GO" id="GO:0001897">
    <property type="term" value="P:symbiont-mediated cytolysis of host cell"/>
    <property type="evidence" value="ECO:0007669"/>
    <property type="project" value="UniProtKB-ARBA"/>
</dbReference>
<evidence type="ECO:0000313" key="3">
    <source>
        <dbReference type="EMBL" id="QOV08248.1"/>
    </source>
</evidence>
<keyword evidence="4" id="KW-1185">Reference proteome</keyword>
<evidence type="ECO:0000256" key="1">
    <source>
        <dbReference type="ARBA" id="ARBA00034761"/>
    </source>
</evidence>
<dbReference type="Gene3D" id="3.90.1720.10">
    <property type="entry name" value="endopeptidase domain like (from Nostoc punctiforme)"/>
    <property type="match status" value="1"/>
</dbReference>
<dbReference type="InterPro" id="IPR024453">
    <property type="entry name" value="Peptidase_C92"/>
</dbReference>
<organism evidence="3 4">
    <name type="scientific">Bacillus phage Kirov</name>
    <dbReference type="NCBI Taxonomy" id="2783539"/>
    <lineage>
        <taxon>Viruses</taxon>
        <taxon>Duplodnaviria</taxon>
        <taxon>Heunggongvirae</taxon>
        <taxon>Uroviricota</taxon>
        <taxon>Caudoviricetes</taxon>
        <taxon>Andregratiavirinae</taxon>
        <taxon>Kirovvirus</taxon>
        <taxon>Kirovvirus kirov</taxon>
    </lineage>
</organism>
<evidence type="ECO:0000256" key="2">
    <source>
        <dbReference type="ARBA" id="ARBA00034814"/>
    </source>
</evidence>
<reference evidence="3 4" key="1">
    <citation type="submission" date="2020-10" db="EMBL/GenBank/DDBJ databases">
        <authorList>
            <person name="Kazantseva O.A."/>
            <person name="Piligrimova E.G."/>
            <person name="Shadrin A.M."/>
        </authorList>
    </citation>
    <scope>NUCLEOTIDE SEQUENCE [LARGE SCALE GENOMIC DNA]</scope>
</reference>
<dbReference type="InterPro" id="IPR038765">
    <property type="entry name" value="Papain-like_cys_pep_sf"/>
</dbReference>
<dbReference type="SUPFAM" id="SSF54001">
    <property type="entry name" value="Cysteine proteinases"/>
    <property type="match status" value="1"/>
</dbReference>